<feature type="transmembrane region" description="Helical" evidence="7">
    <location>
        <begin position="99"/>
        <end position="121"/>
    </location>
</feature>
<feature type="transmembrane region" description="Helical" evidence="7">
    <location>
        <begin position="666"/>
        <end position="691"/>
    </location>
</feature>
<dbReference type="PANTHER" id="PTHR11616">
    <property type="entry name" value="SODIUM/CHLORIDE DEPENDENT TRANSPORTER"/>
    <property type="match status" value="1"/>
</dbReference>
<dbReference type="PANTHER" id="PTHR11616:SF327">
    <property type="entry name" value="ORPHAN SODIUM- AND CHLORIDE-DEPENDENT NEUROTRANSMITTER TRANSPORTER NTT5"/>
    <property type="match status" value="1"/>
</dbReference>
<feature type="transmembrane region" description="Helical" evidence="7">
    <location>
        <begin position="161"/>
        <end position="179"/>
    </location>
</feature>
<dbReference type="InterPro" id="IPR037272">
    <property type="entry name" value="SNS_sf"/>
</dbReference>
<feature type="transmembrane region" description="Helical" evidence="7">
    <location>
        <begin position="432"/>
        <end position="455"/>
    </location>
</feature>
<feature type="transmembrane region" description="Helical" evidence="7">
    <location>
        <begin position="462"/>
        <end position="482"/>
    </location>
</feature>
<feature type="transmembrane region" description="Helical" evidence="7">
    <location>
        <begin position="302"/>
        <end position="327"/>
    </location>
</feature>
<feature type="transmembrane region" description="Helical" evidence="7">
    <location>
        <begin position="25"/>
        <end position="48"/>
    </location>
</feature>
<feature type="binding site" evidence="6">
    <location>
        <position position="290"/>
    </location>
    <ligand>
        <name>Na(+)</name>
        <dbReference type="ChEBI" id="CHEBI:29101"/>
        <label>1</label>
    </ligand>
</feature>
<dbReference type="GO" id="GO:0006865">
    <property type="term" value="P:amino acid transport"/>
    <property type="evidence" value="ECO:0007669"/>
    <property type="project" value="TreeGrafter"/>
</dbReference>
<dbReference type="GO" id="GO:0046872">
    <property type="term" value="F:metal ion binding"/>
    <property type="evidence" value="ECO:0007669"/>
    <property type="project" value="UniProtKB-KW"/>
</dbReference>
<dbReference type="GO" id="GO:0005886">
    <property type="term" value="C:plasma membrane"/>
    <property type="evidence" value="ECO:0007669"/>
    <property type="project" value="TreeGrafter"/>
</dbReference>
<sequence length="895" mass="100990">MIPSMYYFYWKILKASDTIEDAGPVIPSMSLSLFLTWCVTAVITISGLKSAGKISFVESLFIVVQAGDFILSSLGLGFGVIASFSSYMSASNDCLSDAFIVALINLGPSLLATSVIFSVVSQGLRFSYLAFIEAVSLIPGSAFWAILLFMIQTSDLDPKPMFSPVSISLLMFLLSLFFARPSGFYFVTLLGAYWLLFSVLLLIILETVVVSWVYGAKRALEGPTRDRHGGNTESRGPGYEVRHHPLAGQGAEQKVSAQNVQMTEKQSEDVTRPVWSNKYEYILAQVGYSVRLLNLWKLSHLWLVYGGVYIILYIFMTFFIGIPLLFLEMAFGQRLRQGSLDVWKFTSPWMTGLGYTSFMVCIIEGLCRSIINCWIFFYFGQAFQFPLPWDKCPLVKNSSEFDAECARTTPSMYFWYRKTLKASDTVEDGGPVIPSISLSLFLTWCFILLIMINGLKSVGKAMYVLVAMPFLITLSFLFWIPLLEDLPFIQHLLVFKAPSVYSLRVWFQAGRHALSAVGLGFGVIAAFSSHMPPSNNCLMDAFVVVLVNLIISLFVMPSILSIMNLWATVTTNRCTEKNVEILLNLVSSGELPPEAKPPENMLANARSTFDTWIDSLPYSTKKVVLSKVSTCNIKDKLLKVKQGSTFAFLAFTEAMSFIPGSALRSILFLMMLLSIGLSGTVGIMQAIITPLQDTFPFFRRHPKLLIVSVSLLMFLLSLFFARPSGYYYFRLLSHHWVVHPVIVITLETVAIAWFYGSKRFLAEMMTLMGHPISPIFHYLWCYVCPLVLLGLTLVTLFYIFTKDFTYMAWNSSISKEVLKEYPVWTLKLATILSIIAFLPVPLYCVYCLIHKVPFRCFTFNMPSTVSKSLILRSRLRVPRRDFHKEDIWQDEKRNG</sequence>
<keyword evidence="3 7" id="KW-0812">Transmembrane</keyword>
<feature type="transmembrane region" description="Helical" evidence="7">
    <location>
        <begin position="60"/>
        <end position="87"/>
    </location>
</feature>
<dbReference type="OrthoDB" id="6581954at2759"/>
<dbReference type="InterPro" id="IPR000175">
    <property type="entry name" value="Na/ntran_symport"/>
</dbReference>
<evidence type="ECO:0000256" key="2">
    <source>
        <dbReference type="ARBA" id="ARBA00022448"/>
    </source>
</evidence>
<dbReference type="AlphaFoldDB" id="A0A8B6ZZT4"/>
<keyword evidence="6" id="KW-0479">Metal-binding</keyword>
<evidence type="ECO:0000313" key="9">
    <source>
        <dbReference type="RefSeq" id="XP_007941199.1"/>
    </source>
</evidence>
<feature type="transmembrane region" description="Helical" evidence="7">
    <location>
        <begin position="736"/>
        <end position="755"/>
    </location>
</feature>
<keyword evidence="2" id="KW-0813">Transport</keyword>
<organism evidence="8 9">
    <name type="scientific">Orycteropus afer afer</name>
    <dbReference type="NCBI Taxonomy" id="1230840"/>
    <lineage>
        <taxon>Eukaryota</taxon>
        <taxon>Metazoa</taxon>
        <taxon>Chordata</taxon>
        <taxon>Craniata</taxon>
        <taxon>Vertebrata</taxon>
        <taxon>Euteleostomi</taxon>
        <taxon>Mammalia</taxon>
        <taxon>Eutheria</taxon>
        <taxon>Afrotheria</taxon>
        <taxon>Tubulidentata</taxon>
        <taxon>Orycteropodidae</taxon>
        <taxon>Orycteropus</taxon>
    </lineage>
</organism>
<dbReference type="SUPFAM" id="SSF161070">
    <property type="entry name" value="SNF-like"/>
    <property type="match status" value="2"/>
</dbReference>
<evidence type="ECO:0000256" key="3">
    <source>
        <dbReference type="ARBA" id="ARBA00022692"/>
    </source>
</evidence>
<evidence type="ECO:0000256" key="4">
    <source>
        <dbReference type="ARBA" id="ARBA00022989"/>
    </source>
</evidence>
<dbReference type="PROSITE" id="PS50267">
    <property type="entry name" value="NA_NEUROTRAN_SYMP_3"/>
    <property type="match status" value="2"/>
</dbReference>
<dbReference type="RefSeq" id="XP_007941199.1">
    <property type="nucleotide sequence ID" value="XM_007943008.1"/>
</dbReference>
<feature type="transmembrane region" description="Helical" evidence="7">
    <location>
        <begin position="828"/>
        <end position="849"/>
    </location>
</feature>
<keyword evidence="5 7" id="KW-0472">Membrane</keyword>
<comment type="subcellular location">
    <subcellularLocation>
        <location evidence="1">Membrane</location>
        <topology evidence="1">Multi-pass membrane protein</topology>
    </subcellularLocation>
</comment>
<feature type="transmembrane region" description="Helical" evidence="7">
    <location>
        <begin position="191"/>
        <end position="214"/>
    </location>
</feature>
<feature type="transmembrane region" description="Helical" evidence="7">
    <location>
        <begin position="703"/>
        <end position="721"/>
    </location>
</feature>
<proteinExistence type="predicted"/>
<feature type="transmembrane region" description="Helical" evidence="7">
    <location>
        <begin position="128"/>
        <end position="149"/>
    </location>
</feature>
<dbReference type="Pfam" id="PF00209">
    <property type="entry name" value="SNF"/>
    <property type="match status" value="2"/>
</dbReference>
<dbReference type="PRINTS" id="PR00176">
    <property type="entry name" value="NANEUSMPORT"/>
</dbReference>
<feature type="binding site" evidence="6">
    <location>
        <position position="294"/>
    </location>
    <ligand>
        <name>Na(+)</name>
        <dbReference type="ChEBI" id="CHEBI:29101"/>
        <label>1</label>
    </ligand>
</feature>
<name>A0A8B6ZZT4_ORYAF</name>
<evidence type="ECO:0000256" key="1">
    <source>
        <dbReference type="ARBA" id="ARBA00004141"/>
    </source>
</evidence>
<dbReference type="Proteomes" id="UP000694850">
    <property type="component" value="Unplaced"/>
</dbReference>
<feature type="transmembrane region" description="Helical" evidence="7">
    <location>
        <begin position="543"/>
        <end position="567"/>
    </location>
</feature>
<evidence type="ECO:0000256" key="7">
    <source>
        <dbReference type="SAM" id="Phobius"/>
    </source>
</evidence>
<evidence type="ECO:0000256" key="6">
    <source>
        <dbReference type="PIRSR" id="PIRSR600175-1"/>
    </source>
</evidence>
<dbReference type="GeneID" id="103198800"/>
<feature type="transmembrane region" description="Helical" evidence="7">
    <location>
        <begin position="775"/>
        <end position="800"/>
    </location>
</feature>
<feature type="transmembrane region" description="Helical" evidence="7">
    <location>
        <begin position="353"/>
        <end position="379"/>
    </location>
</feature>
<feature type="transmembrane region" description="Helical" evidence="7">
    <location>
        <begin position="514"/>
        <end position="531"/>
    </location>
</feature>
<keyword evidence="6" id="KW-0915">Sodium</keyword>
<gene>
    <name evidence="9" type="primary">LOC103198800</name>
</gene>
<reference evidence="9" key="1">
    <citation type="submission" date="2025-08" db="UniProtKB">
        <authorList>
            <consortium name="RefSeq"/>
        </authorList>
    </citation>
    <scope>IDENTIFICATION</scope>
</reference>
<protein>
    <submittedName>
        <fullName evidence="9">Orphan sodium- and chloride-dependent neurotransmitter transporter NTT5-like</fullName>
    </submittedName>
</protein>
<accession>A0A8B6ZZT4</accession>
<feature type="binding site" evidence="6">
    <location>
        <position position="287"/>
    </location>
    <ligand>
        <name>Na(+)</name>
        <dbReference type="ChEBI" id="CHEBI:29101"/>
        <label>1</label>
    </ligand>
</feature>
<keyword evidence="8" id="KW-1185">Reference proteome</keyword>
<feature type="binding site" evidence="6">
    <location>
        <position position="548"/>
    </location>
    <ligand>
        <name>Na(+)</name>
        <dbReference type="ChEBI" id="CHEBI:29101"/>
        <label>1</label>
    </ligand>
</feature>
<evidence type="ECO:0000313" key="8">
    <source>
        <dbReference type="Proteomes" id="UP000694850"/>
    </source>
</evidence>
<keyword evidence="4 7" id="KW-1133">Transmembrane helix</keyword>
<dbReference type="GO" id="GO:0035725">
    <property type="term" value="P:sodium ion transmembrane transport"/>
    <property type="evidence" value="ECO:0007669"/>
    <property type="project" value="TreeGrafter"/>
</dbReference>
<evidence type="ECO:0000256" key="5">
    <source>
        <dbReference type="ARBA" id="ARBA00023136"/>
    </source>
</evidence>